<dbReference type="OrthoDB" id="1928946at2759"/>
<sequence length="302" mass="33865">MSRRNRGPPLPMKGGRHTGLPAVDEIPYDRIPPHPALLEELRETQFGIGGNRGFPPHSAMIGEHLALQNQDIHNLLEDNQRLATTHVALKQELEITHHKLQQMAHFADSLRAETDAQMRELYDKSVLLEMDVRGVESMRSELAHVNADIKELTEGRQELTGRVQMMNQDLARVTADLQQVPALKSEIENMKLELQRASAAIEYEKKEYADNYQHGRVMEEKLISMARELEKLRAAAAVVNPGMIDAGYGADYGNPEVSYARNPYPAGYGLNPVQSNAQSLPRYGAGPSPWGAYDMQRPRGNR</sequence>
<organism evidence="8 9">
    <name type="scientific">Tripterygium wilfordii</name>
    <name type="common">Thunder God vine</name>
    <dbReference type="NCBI Taxonomy" id="458696"/>
    <lineage>
        <taxon>Eukaryota</taxon>
        <taxon>Viridiplantae</taxon>
        <taxon>Streptophyta</taxon>
        <taxon>Embryophyta</taxon>
        <taxon>Tracheophyta</taxon>
        <taxon>Spermatophyta</taxon>
        <taxon>Magnoliopsida</taxon>
        <taxon>eudicotyledons</taxon>
        <taxon>Gunneridae</taxon>
        <taxon>Pentapetalae</taxon>
        <taxon>rosids</taxon>
        <taxon>fabids</taxon>
        <taxon>Celastrales</taxon>
        <taxon>Celastraceae</taxon>
        <taxon>Tripterygium</taxon>
    </lineage>
</organism>
<dbReference type="GO" id="GO:0030154">
    <property type="term" value="P:cell differentiation"/>
    <property type="evidence" value="ECO:0007669"/>
    <property type="project" value="UniProtKB-KW"/>
</dbReference>
<evidence type="ECO:0000256" key="7">
    <source>
        <dbReference type="SAM" id="MobiDB-lite"/>
    </source>
</evidence>
<keyword evidence="4 6" id="KW-0175">Coiled coil</keyword>
<feature type="region of interest" description="Disordered" evidence="7">
    <location>
        <begin position="283"/>
        <end position="302"/>
    </location>
</feature>
<dbReference type="InterPro" id="IPR040353">
    <property type="entry name" value="FLX/FLX-like"/>
</dbReference>
<keyword evidence="3" id="KW-0221">Differentiation</keyword>
<dbReference type="EMBL" id="JAAARO010000021">
    <property type="protein sequence ID" value="KAF5728077.1"/>
    <property type="molecule type" value="Genomic_DNA"/>
</dbReference>
<evidence type="ECO:0000256" key="2">
    <source>
        <dbReference type="ARBA" id="ARBA00022473"/>
    </source>
</evidence>
<feature type="region of interest" description="Disordered" evidence="7">
    <location>
        <begin position="1"/>
        <end position="22"/>
    </location>
</feature>
<dbReference type="Proteomes" id="UP000593562">
    <property type="component" value="Unassembled WGS sequence"/>
</dbReference>
<evidence type="ECO:0000256" key="3">
    <source>
        <dbReference type="ARBA" id="ARBA00022782"/>
    </source>
</evidence>
<comment type="caution">
    <text evidence="8">The sequence shown here is derived from an EMBL/GenBank/DDBJ whole genome shotgun (WGS) entry which is preliminary data.</text>
</comment>
<comment type="similarity">
    <text evidence="1">Belongs to the FLX family.</text>
</comment>
<dbReference type="PANTHER" id="PTHR33405:SF7">
    <property type="entry name" value="PROTEIN FLX-LIKE 1"/>
    <property type="match status" value="1"/>
</dbReference>
<dbReference type="AlphaFoldDB" id="A0A7J7C2J6"/>
<gene>
    <name evidence="8" type="ORF">HS088_TW21G00220</name>
</gene>
<keyword evidence="9" id="KW-1185">Reference proteome</keyword>
<keyword evidence="2" id="KW-0217">Developmental protein</keyword>
<reference evidence="8 9" key="1">
    <citation type="journal article" date="2020" name="Nat. Commun.">
        <title>Genome of Tripterygium wilfordii and identification of cytochrome P450 involved in triptolide biosynthesis.</title>
        <authorList>
            <person name="Tu L."/>
            <person name="Su P."/>
            <person name="Zhang Z."/>
            <person name="Gao L."/>
            <person name="Wang J."/>
            <person name="Hu T."/>
            <person name="Zhou J."/>
            <person name="Zhang Y."/>
            <person name="Zhao Y."/>
            <person name="Liu Y."/>
            <person name="Song Y."/>
            <person name="Tong Y."/>
            <person name="Lu Y."/>
            <person name="Yang J."/>
            <person name="Xu C."/>
            <person name="Jia M."/>
            <person name="Peters R.J."/>
            <person name="Huang L."/>
            <person name="Gao W."/>
        </authorList>
    </citation>
    <scope>NUCLEOTIDE SEQUENCE [LARGE SCALE GENOMIC DNA]</scope>
    <source>
        <strain evidence="9">cv. XIE 37</strain>
        <tissue evidence="8">Leaf</tissue>
    </source>
</reference>
<feature type="coiled-coil region" evidence="6">
    <location>
        <begin position="135"/>
        <end position="207"/>
    </location>
</feature>
<proteinExistence type="inferred from homology"/>
<evidence type="ECO:0000256" key="1">
    <source>
        <dbReference type="ARBA" id="ARBA00005405"/>
    </source>
</evidence>
<evidence type="ECO:0000313" key="8">
    <source>
        <dbReference type="EMBL" id="KAF5728077.1"/>
    </source>
</evidence>
<name>A0A7J7C2J6_TRIWF</name>
<dbReference type="GO" id="GO:0009908">
    <property type="term" value="P:flower development"/>
    <property type="evidence" value="ECO:0007669"/>
    <property type="project" value="UniProtKB-KW"/>
</dbReference>
<evidence type="ECO:0000256" key="5">
    <source>
        <dbReference type="ARBA" id="ARBA00023089"/>
    </source>
</evidence>
<protein>
    <submittedName>
        <fullName evidence="8">Structural maintenance of chromosomes domain-containing protein isoform X1</fullName>
    </submittedName>
</protein>
<evidence type="ECO:0000313" key="9">
    <source>
        <dbReference type="Proteomes" id="UP000593562"/>
    </source>
</evidence>
<dbReference type="InParanoid" id="A0A7J7C2J6"/>
<evidence type="ECO:0000256" key="4">
    <source>
        <dbReference type="ARBA" id="ARBA00023054"/>
    </source>
</evidence>
<accession>A0A7J7C2J6</accession>
<dbReference type="PANTHER" id="PTHR33405">
    <property type="entry name" value="PROTEIN FLX-LIKE 2"/>
    <property type="match status" value="1"/>
</dbReference>
<evidence type="ECO:0000256" key="6">
    <source>
        <dbReference type="SAM" id="Coils"/>
    </source>
</evidence>
<keyword evidence="5" id="KW-0287">Flowering</keyword>
<dbReference type="FunCoup" id="A0A7J7C2J6">
    <property type="interactions" value="8"/>
</dbReference>